<evidence type="ECO:0000313" key="2">
    <source>
        <dbReference type="Proteomes" id="UP000297703"/>
    </source>
</evidence>
<reference evidence="1 2" key="1">
    <citation type="submission" date="2019-04" db="EMBL/GenBank/DDBJ databases">
        <title>Draft genome of the big-headed turtle Platysternon megacephalum.</title>
        <authorList>
            <person name="Gong S."/>
        </authorList>
    </citation>
    <scope>NUCLEOTIDE SEQUENCE [LARGE SCALE GENOMIC DNA]</scope>
    <source>
        <strain evidence="1">DO16091913</strain>
        <tissue evidence="1">Muscle</tissue>
    </source>
</reference>
<proteinExistence type="predicted"/>
<protein>
    <submittedName>
        <fullName evidence="1">MAP kinase-activated protein kinase 2</fullName>
    </submittedName>
</protein>
<keyword evidence="1" id="KW-0808">Transferase</keyword>
<dbReference type="EMBL" id="QXTE01000209">
    <property type="protein sequence ID" value="TFK01821.1"/>
    <property type="molecule type" value="Genomic_DNA"/>
</dbReference>
<keyword evidence="2" id="KW-1185">Reference proteome</keyword>
<dbReference type="AlphaFoldDB" id="A0A4D9DV98"/>
<organism evidence="1 2">
    <name type="scientific">Platysternon megacephalum</name>
    <name type="common">big-headed turtle</name>
    <dbReference type="NCBI Taxonomy" id="55544"/>
    <lineage>
        <taxon>Eukaryota</taxon>
        <taxon>Metazoa</taxon>
        <taxon>Chordata</taxon>
        <taxon>Craniata</taxon>
        <taxon>Vertebrata</taxon>
        <taxon>Euteleostomi</taxon>
        <taxon>Archelosauria</taxon>
        <taxon>Testudinata</taxon>
        <taxon>Testudines</taxon>
        <taxon>Cryptodira</taxon>
        <taxon>Durocryptodira</taxon>
        <taxon>Testudinoidea</taxon>
        <taxon>Platysternidae</taxon>
        <taxon>Platysternon</taxon>
    </lineage>
</organism>
<reference evidence="1 2" key="2">
    <citation type="submission" date="2019-04" db="EMBL/GenBank/DDBJ databases">
        <title>The genome sequence of big-headed turtle.</title>
        <authorList>
            <person name="Gong S."/>
        </authorList>
    </citation>
    <scope>NUCLEOTIDE SEQUENCE [LARGE SCALE GENOMIC DNA]</scope>
    <source>
        <strain evidence="1">DO16091913</strain>
        <tissue evidence="1">Muscle</tissue>
    </source>
</reference>
<gene>
    <name evidence="1" type="ORF">DR999_PMT15924</name>
</gene>
<keyword evidence="1" id="KW-0418">Kinase</keyword>
<name>A0A4D9DV98_9SAUR</name>
<dbReference type="GO" id="GO:0016301">
    <property type="term" value="F:kinase activity"/>
    <property type="evidence" value="ECO:0007669"/>
    <property type="project" value="UniProtKB-KW"/>
</dbReference>
<accession>A0A4D9DV98</accession>
<dbReference type="Proteomes" id="UP000297703">
    <property type="component" value="Unassembled WGS sequence"/>
</dbReference>
<comment type="caution">
    <text evidence="1">The sequence shown here is derived from an EMBL/GenBank/DDBJ whole genome shotgun (WGS) entry which is preliminary data.</text>
</comment>
<sequence length="115" mass="12479">MDARETGDPVEYAEHPQHHRPLAIRWRLIHQGIPSTLKHTGPLDEIWRAQAQTQPAKRPVRAGATGLGPGVNPLCSGDQYRAMALQWSGADYTSRGSWPISGLAESREVGMAGGS</sequence>
<evidence type="ECO:0000313" key="1">
    <source>
        <dbReference type="EMBL" id="TFK01821.1"/>
    </source>
</evidence>